<dbReference type="EMBL" id="JACHVZ010000002">
    <property type="protein sequence ID" value="MBB2926326.1"/>
    <property type="molecule type" value="Genomic_DNA"/>
</dbReference>
<feature type="region of interest" description="Disordered" evidence="1">
    <location>
        <begin position="1"/>
        <end position="45"/>
    </location>
</feature>
<sequence>MAAPPTRSRIGIHWPSRATWRTASRPPRCPASRSAGLSGRDDRPQYFQKDNSAKSCRQALPRLCGQALGSPSSRRLFFFEPYPYPPGRSRRTFALRVLYARLFLDRTGSPRLFGSLGTRLDRHPGLVRFRQLTVRVRAQSRSPQPTGHNQRVTMSQFRRRHIVQKPVISPEEFVDEINRRLPEHDCYSAGLRIFLVPRNGRGEDAIGIDWEPRTARNGVIAISETHREVSAEFVVSKYLGRRH</sequence>
<evidence type="ECO:0008006" key="4">
    <source>
        <dbReference type="Google" id="ProtNLM"/>
    </source>
</evidence>
<evidence type="ECO:0000313" key="3">
    <source>
        <dbReference type="Proteomes" id="UP000533533"/>
    </source>
</evidence>
<reference evidence="2 3" key="1">
    <citation type="submission" date="2020-08" db="EMBL/GenBank/DDBJ databases">
        <title>Genomic Encyclopedia of Type Strains, Phase IV (KMG-V): Genome sequencing to study the core and pangenomes of soil and plant-associated prokaryotes.</title>
        <authorList>
            <person name="Whitman W."/>
        </authorList>
    </citation>
    <scope>NUCLEOTIDE SEQUENCE [LARGE SCALE GENOMIC DNA]</scope>
    <source>
        <strain evidence="2 3">SRMrh-85</strain>
    </source>
</reference>
<evidence type="ECO:0000313" key="2">
    <source>
        <dbReference type="EMBL" id="MBB2926326.1"/>
    </source>
</evidence>
<protein>
    <recommendedName>
        <fullName evidence="4">RES domain-containing protein</fullName>
    </recommendedName>
</protein>
<evidence type="ECO:0000256" key="1">
    <source>
        <dbReference type="SAM" id="MobiDB-lite"/>
    </source>
</evidence>
<organism evidence="2 3">
    <name type="scientific">Paraburkholderia silvatlantica</name>
    <dbReference type="NCBI Taxonomy" id="321895"/>
    <lineage>
        <taxon>Bacteria</taxon>
        <taxon>Pseudomonadati</taxon>
        <taxon>Pseudomonadota</taxon>
        <taxon>Betaproteobacteria</taxon>
        <taxon>Burkholderiales</taxon>
        <taxon>Burkholderiaceae</taxon>
        <taxon>Paraburkholderia</taxon>
    </lineage>
</organism>
<accession>A0ABR6FFZ8</accession>
<dbReference type="Proteomes" id="UP000533533">
    <property type="component" value="Unassembled WGS sequence"/>
</dbReference>
<keyword evidence="3" id="KW-1185">Reference proteome</keyword>
<comment type="caution">
    <text evidence="2">The sequence shown here is derived from an EMBL/GenBank/DDBJ whole genome shotgun (WGS) entry which is preliminary data.</text>
</comment>
<gene>
    <name evidence="2" type="ORF">FHX59_000733</name>
</gene>
<name>A0ABR6FFZ8_9BURK</name>
<proteinExistence type="predicted"/>